<protein>
    <submittedName>
        <fullName evidence="1">Uncharacterized protein</fullName>
    </submittedName>
</protein>
<reference evidence="1" key="1">
    <citation type="submission" date="2022-08" db="EMBL/GenBank/DDBJ databases">
        <authorList>
            <person name="Gutierrez-Valencia J."/>
        </authorList>
    </citation>
    <scope>NUCLEOTIDE SEQUENCE</scope>
</reference>
<sequence length="59" mass="6749">MRTHLLDYEHRRHVLVAASAQQPRACRCLHHLRDRVHAFVGVRVPQSSGDERDAVGSHL</sequence>
<dbReference type="AlphaFoldDB" id="A0AAV0PTJ4"/>
<evidence type="ECO:0000313" key="1">
    <source>
        <dbReference type="EMBL" id="CAI0474243.1"/>
    </source>
</evidence>
<comment type="caution">
    <text evidence="1">The sequence shown here is derived from an EMBL/GenBank/DDBJ whole genome shotgun (WGS) entry which is preliminary data.</text>
</comment>
<accession>A0AAV0PTJ4</accession>
<organism evidence="1 2">
    <name type="scientific">Linum tenue</name>
    <dbReference type="NCBI Taxonomy" id="586396"/>
    <lineage>
        <taxon>Eukaryota</taxon>
        <taxon>Viridiplantae</taxon>
        <taxon>Streptophyta</taxon>
        <taxon>Embryophyta</taxon>
        <taxon>Tracheophyta</taxon>
        <taxon>Spermatophyta</taxon>
        <taxon>Magnoliopsida</taxon>
        <taxon>eudicotyledons</taxon>
        <taxon>Gunneridae</taxon>
        <taxon>Pentapetalae</taxon>
        <taxon>rosids</taxon>
        <taxon>fabids</taxon>
        <taxon>Malpighiales</taxon>
        <taxon>Linaceae</taxon>
        <taxon>Linum</taxon>
    </lineage>
</organism>
<evidence type="ECO:0000313" key="2">
    <source>
        <dbReference type="Proteomes" id="UP001154282"/>
    </source>
</evidence>
<gene>
    <name evidence="1" type="ORF">LITE_LOCUS39962</name>
</gene>
<dbReference type="EMBL" id="CAMGYJ010000009">
    <property type="protein sequence ID" value="CAI0474243.1"/>
    <property type="molecule type" value="Genomic_DNA"/>
</dbReference>
<dbReference type="Proteomes" id="UP001154282">
    <property type="component" value="Unassembled WGS sequence"/>
</dbReference>
<keyword evidence="2" id="KW-1185">Reference proteome</keyword>
<proteinExistence type="predicted"/>
<name>A0AAV0PTJ4_9ROSI</name>